<dbReference type="GO" id="GO:0005886">
    <property type="term" value="C:plasma membrane"/>
    <property type="evidence" value="ECO:0007669"/>
    <property type="project" value="UniProtKB-SubCell"/>
</dbReference>
<keyword evidence="9" id="KW-1185">Reference proteome</keyword>
<evidence type="ECO:0000313" key="9">
    <source>
        <dbReference type="Proteomes" id="UP000051439"/>
    </source>
</evidence>
<keyword evidence="3 6" id="KW-0812">Transmembrane</keyword>
<protein>
    <submittedName>
        <fullName evidence="8">Transporter, major facilitator family protein</fullName>
    </submittedName>
</protein>
<evidence type="ECO:0000256" key="1">
    <source>
        <dbReference type="ARBA" id="ARBA00004651"/>
    </source>
</evidence>
<organism evidence="8 9">
    <name type="scientific">Lentilactobacillus kisonensis DSM 19906 = JCM 15041</name>
    <dbReference type="NCBI Taxonomy" id="1423766"/>
    <lineage>
        <taxon>Bacteria</taxon>
        <taxon>Bacillati</taxon>
        <taxon>Bacillota</taxon>
        <taxon>Bacilli</taxon>
        <taxon>Lactobacillales</taxon>
        <taxon>Lactobacillaceae</taxon>
        <taxon>Lentilactobacillus</taxon>
    </lineage>
</organism>
<feature type="transmembrane region" description="Helical" evidence="6">
    <location>
        <begin position="55"/>
        <end position="74"/>
    </location>
</feature>
<evidence type="ECO:0000259" key="7">
    <source>
        <dbReference type="PROSITE" id="PS50850"/>
    </source>
</evidence>
<evidence type="ECO:0000313" key="8">
    <source>
        <dbReference type="EMBL" id="KRL22880.1"/>
    </source>
</evidence>
<dbReference type="PATRIC" id="fig|1423766.4.peg.1690"/>
<sequence>MGAYNAVDQALNVAVLPNPETAAKDLGIINMANTLGQVFGPLIAAAVISSMGYRAMFPVETAICVVGGLLIMMIKKVK</sequence>
<dbReference type="Gene3D" id="1.20.1250.20">
    <property type="entry name" value="MFS general substrate transporter like domains"/>
    <property type="match status" value="1"/>
</dbReference>
<keyword evidence="2" id="KW-0813">Transport</keyword>
<evidence type="ECO:0000256" key="3">
    <source>
        <dbReference type="ARBA" id="ARBA00022692"/>
    </source>
</evidence>
<evidence type="ECO:0000256" key="2">
    <source>
        <dbReference type="ARBA" id="ARBA00022448"/>
    </source>
</evidence>
<accession>A0A0R1NR97</accession>
<dbReference type="PANTHER" id="PTHR23528">
    <property type="match status" value="1"/>
</dbReference>
<comment type="caution">
    <text evidence="8">The sequence shown here is derived from an EMBL/GenBank/DDBJ whole genome shotgun (WGS) entry which is preliminary data.</text>
</comment>
<dbReference type="PANTHER" id="PTHR23528:SF1">
    <property type="entry name" value="MAJOR FACILITATOR SUPERFAMILY (MFS) PROFILE DOMAIN-CONTAINING PROTEIN"/>
    <property type="match status" value="1"/>
</dbReference>
<dbReference type="SUPFAM" id="SSF103473">
    <property type="entry name" value="MFS general substrate transporter"/>
    <property type="match status" value="1"/>
</dbReference>
<dbReference type="AlphaFoldDB" id="A0A0R1NR97"/>
<dbReference type="InterPro" id="IPR020846">
    <property type="entry name" value="MFS_dom"/>
</dbReference>
<reference evidence="8 9" key="1">
    <citation type="journal article" date="2015" name="Genome Announc.">
        <title>Expanding the biotechnology potential of lactobacilli through comparative genomics of 213 strains and associated genera.</title>
        <authorList>
            <person name="Sun Z."/>
            <person name="Harris H.M."/>
            <person name="McCann A."/>
            <person name="Guo C."/>
            <person name="Argimon S."/>
            <person name="Zhang W."/>
            <person name="Yang X."/>
            <person name="Jeffery I.B."/>
            <person name="Cooney J.C."/>
            <person name="Kagawa T.F."/>
            <person name="Liu W."/>
            <person name="Song Y."/>
            <person name="Salvetti E."/>
            <person name="Wrobel A."/>
            <person name="Rasinkangas P."/>
            <person name="Parkhill J."/>
            <person name="Rea M.C."/>
            <person name="O'Sullivan O."/>
            <person name="Ritari J."/>
            <person name="Douillard F.P."/>
            <person name="Paul Ross R."/>
            <person name="Yang R."/>
            <person name="Briner A.E."/>
            <person name="Felis G.E."/>
            <person name="de Vos W.M."/>
            <person name="Barrangou R."/>
            <person name="Klaenhammer T.R."/>
            <person name="Caufield P.W."/>
            <person name="Cui Y."/>
            <person name="Zhang H."/>
            <person name="O'Toole P.W."/>
        </authorList>
    </citation>
    <scope>NUCLEOTIDE SEQUENCE [LARGE SCALE GENOMIC DNA]</scope>
    <source>
        <strain evidence="8 9">DSM 19906</strain>
    </source>
</reference>
<name>A0A0R1NR97_9LACO</name>
<dbReference type="InterPro" id="IPR011701">
    <property type="entry name" value="MFS"/>
</dbReference>
<keyword evidence="5 6" id="KW-0472">Membrane</keyword>
<dbReference type="Pfam" id="PF07690">
    <property type="entry name" value="MFS_1"/>
    <property type="match status" value="1"/>
</dbReference>
<dbReference type="InterPro" id="IPR036259">
    <property type="entry name" value="MFS_trans_sf"/>
</dbReference>
<dbReference type="Proteomes" id="UP000051439">
    <property type="component" value="Unassembled WGS sequence"/>
</dbReference>
<gene>
    <name evidence="8" type="ORF">FC98_GL001632</name>
</gene>
<dbReference type="GO" id="GO:0022857">
    <property type="term" value="F:transmembrane transporter activity"/>
    <property type="evidence" value="ECO:0007669"/>
    <property type="project" value="InterPro"/>
</dbReference>
<evidence type="ECO:0000256" key="5">
    <source>
        <dbReference type="ARBA" id="ARBA00023136"/>
    </source>
</evidence>
<evidence type="ECO:0000256" key="4">
    <source>
        <dbReference type="ARBA" id="ARBA00022989"/>
    </source>
</evidence>
<feature type="domain" description="Major facilitator superfamily (MFS) profile" evidence="7">
    <location>
        <begin position="1"/>
        <end position="78"/>
    </location>
</feature>
<proteinExistence type="predicted"/>
<dbReference type="EMBL" id="AZEB01000003">
    <property type="protein sequence ID" value="KRL22880.1"/>
    <property type="molecule type" value="Genomic_DNA"/>
</dbReference>
<keyword evidence="4 6" id="KW-1133">Transmembrane helix</keyword>
<evidence type="ECO:0000256" key="6">
    <source>
        <dbReference type="SAM" id="Phobius"/>
    </source>
</evidence>
<comment type="subcellular location">
    <subcellularLocation>
        <location evidence="1">Cell membrane</location>
        <topology evidence="1">Multi-pass membrane protein</topology>
    </subcellularLocation>
</comment>
<dbReference type="PROSITE" id="PS50850">
    <property type="entry name" value="MFS"/>
    <property type="match status" value="1"/>
</dbReference>